<evidence type="ECO:0000313" key="3">
    <source>
        <dbReference type="Proteomes" id="UP001219518"/>
    </source>
</evidence>
<comment type="caution">
    <text evidence="2">The sequence shown here is derived from an EMBL/GenBank/DDBJ whole genome shotgun (WGS) entry which is preliminary data.</text>
</comment>
<dbReference type="Proteomes" id="UP001219518">
    <property type="component" value="Unassembled WGS sequence"/>
</dbReference>
<dbReference type="AlphaFoldDB" id="A0AAE1HBX2"/>
<organism evidence="2 3">
    <name type="scientific">Frankliniella fusca</name>
    <dbReference type="NCBI Taxonomy" id="407009"/>
    <lineage>
        <taxon>Eukaryota</taxon>
        <taxon>Metazoa</taxon>
        <taxon>Ecdysozoa</taxon>
        <taxon>Arthropoda</taxon>
        <taxon>Hexapoda</taxon>
        <taxon>Insecta</taxon>
        <taxon>Pterygota</taxon>
        <taxon>Neoptera</taxon>
        <taxon>Paraneoptera</taxon>
        <taxon>Thysanoptera</taxon>
        <taxon>Terebrantia</taxon>
        <taxon>Thripoidea</taxon>
        <taxon>Thripidae</taxon>
        <taxon>Frankliniella</taxon>
    </lineage>
</organism>
<name>A0AAE1HBX2_9NEOP</name>
<feature type="region of interest" description="Disordered" evidence="1">
    <location>
        <begin position="71"/>
        <end position="99"/>
    </location>
</feature>
<feature type="compositionally biased region" description="Basic and acidic residues" evidence="1">
    <location>
        <begin position="1"/>
        <end position="11"/>
    </location>
</feature>
<dbReference type="EMBL" id="JAHWGI010000960">
    <property type="protein sequence ID" value="KAK3918572.1"/>
    <property type="molecule type" value="Genomic_DNA"/>
</dbReference>
<accession>A0AAE1HBX2</accession>
<reference evidence="2" key="2">
    <citation type="journal article" date="2023" name="BMC Genomics">
        <title>Pest status, molecular evolution, and epigenetic factors derived from the genome assembly of Frankliniella fusca, a thysanopteran phytovirus vector.</title>
        <authorList>
            <person name="Catto M.A."/>
            <person name="Labadie P.E."/>
            <person name="Jacobson A.L."/>
            <person name="Kennedy G.G."/>
            <person name="Srinivasan R."/>
            <person name="Hunt B.G."/>
        </authorList>
    </citation>
    <scope>NUCLEOTIDE SEQUENCE</scope>
    <source>
        <strain evidence="2">PL_HMW_Pooled</strain>
    </source>
</reference>
<reference evidence="2" key="1">
    <citation type="submission" date="2021-07" db="EMBL/GenBank/DDBJ databases">
        <authorList>
            <person name="Catto M.A."/>
            <person name="Jacobson A."/>
            <person name="Kennedy G."/>
            <person name="Labadie P."/>
            <person name="Hunt B.G."/>
            <person name="Srinivasan R."/>
        </authorList>
    </citation>
    <scope>NUCLEOTIDE SEQUENCE</scope>
    <source>
        <strain evidence="2">PL_HMW_Pooled</strain>
        <tissue evidence="2">Head</tissue>
    </source>
</reference>
<evidence type="ECO:0000256" key="1">
    <source>
        <dbReference type="SAM" id="MobiDB-lite"/>
    </source>
</evidence>
<feature type="region of interest" description="Disordered" evidence="1">
    <location>
        <begin position="1"/>
        <end position="20"/>
    </location>
</feature>
<keyword evidence="3" id="KW-1185">Reference proteome</keyword>
<proteinExistence type="predicted"/>
<evidence type="ECO:0000313" key="2">
    <source>
        <dbReference type="EMBL" id="KAK3918572.1"/>
    </source>
</evidence>
<protein>
    <submittedName>
        <fullName evidence="2">Protein canopy-like protein 4</fullName>
    </submittedName>
</protein>
<gene>
    <name evidence="2" type="ORF">KUF71_007819</name>
</gene>
<sequence length="183" mass="20360">MSCNLVEDHGPNPKKPRRRHKCCVPLCSNVKTGEVHLHKVPADAATRDKRRIRIKAADTGLKPRLKPYAVPSQKLPEDSCDRVLSSPAKRKNAARESRNQLQKLRRIPALILLSHLHQEIIRYLAAKVAYLVSIGYSCSEVSNYTGNDDLGGAADQQHEGEITAAEKRLLKEIGIQVDLISES</sequence>